<reference evidence="1 2" key="1">
    <citation type="submission" date="2023-09" db="EMBL/GenBank/DDBJ databases">
        <title>Nesidiocoris tenuis whole genome shotgun sequence.</title>
        <authorList>
            <person name="Shibata T."/>
            <person name="Shimoda M."/>
            <person name="Kobayashi T."/>
            <person name="Uehara T."/>
        </authorList>
    </citation>
    <scope>NUCLEOTIDE SEQUENCE [LARGE SCALE GENOMIC DNA]</scope>
    <source>
        <strain evidence="1 2">Japan</strain>
    </source>
</reference>
<organism evidence="1 2">
    <name type="scientific">Nesidiocoris tenuis</name>
    <dbReference type="NCBI Taxonomy" id="355587"/>
    <lineage>
        <taxon>Eukaryota</taxon>
        <taxon>Metazoa</taxon>
        <taxon>Ecdysozoa</taxon>
        <taxon>Arthropoda</taxon>
        <taxon>Hexapoda</taxon>
        <taxon>Insecta</taxon>
        <taxon>Pterygota</taxon>
        <taxon>Neoptera</taxon>
        <taxon>Paraneoptera</taxon>
        <taxon>Hemiptera</taxon>
        <taxon>Heteroptera</taxon>
        <taxon>Panheteroptera</taxon>
        <taxon>Cimicomorpha</taxon>
        <taxon>Miridae</taxon>
        <taxon>Dicyphina</taxon>
        <taxon>Nesidiocoris</taxon>
    </lineage>
</organism>
<evidence type="ECO:0000313" key="1">
    <source>
        <dbReference type="EMBL" id="BES87363.1"/>
    </source>
</evidence>
<dbReference type="Proteomes" id="UP001307889">
    <property type="component" value="Chromosome 1"/>
</dbReference>
<evidence type="ECO:0000313" key="2">
    <source>
        <dbReference type="Proteomes" id="UP001307889"/>
    </source>
</evidence>
<sequence length="98" mass="10744">MIGISIREMHLVASVVVESSIGIRTVISEIFVNLEMAILDSDLPSIVEQQQVPVAVLPTVAEDSLPWRRAGMQEESVGRVDHEHTCVRSVPIGELVPM</sequence>
<name>A0ABN7A638_9HEMI</name>
<protein>
    <submittedName>
        <fullName evidence="1">Uncharacterized protein</fullName>
    </submittedName>
</protein>
<dbReference type="EMBL" id="AP028909">
    <property type="protein sequence ID" value="BES87363.1"/>
    <property type="molecule type" value="Genomic_DNA"/>
</dbReference>
<keyword evidence="2" id="KW-1185">Reference proteome</keyword>
<accession>A0ABN7A638</accession>
<gene>
    <name evidence="1" type="ORF">NTJ_00168</name>
</gene>
<proteinExistence type="predicted"/>